<dbReference type="EMBL" id="JAQQWI010000006">
    <property type="protein sequence ID" value="KAK8033006.1"/>
    <property type="molecule type" value="Genomic_DNA"/>
</dbReference>
<evidence type="ECO:0000313" key="3">
    <source>
        <dbReference type="Proteomes" id="UP001396898"/>
    </source>
</evidence>
<gene>
    <name evidence="2" type="ORF">PG991_002404</name>
</gene>
<keyword evidence="1" id="KW-0812">Transmembrane</keyword>
<keyword evidence="1" id="KW-0472">Membrane</keyword>
<name>A0ABR1SGJ5_9PEZI</name>
<keyword evidence="3" id="KW-1185">Reference proteome</keyword>
<protein>
    <submittedName>
        <fullName evidence="2">Uncharacterized protein</fullName>
    </submittedName>
</protein>
<sequence>MHRKRAATLEHCTHGRPRPHLVIETFNESTVAAAIGIKVVTLVAGVVRHVFFFILVVGNRVIIAFAVLHHVVVVDVDVSQLTVEAVASAGPALLAYFTDLGLLPFGEQVELDGRKTIGERSVGGTAAHG</sequence>
<dbReference type="Proteomes" id="UP001396898">
    <property type="component" value="Unassembled WGS sequence"/>
</dbReference>
<evidence type="ECO:0000256" key="1">
    <source>
        <dbReference type="SAM" id="Phobius"/>
    </source>
</evidence>
<comment type="caution">
    <text evidence="2">The sequence shown here is derived from an EMBL/GenBank/DDBJ whole genome shotgun (WGS) entry which is preliminary data.</text>
</comment>
<feature type="transmembrane region" description="Helical" evidence="1">
    <location>
        <begin position="50"/>
        <end position="73"/>
    </location>
</feature>
<organism evidence="2 3">
    <name type="scientific">Apiospora marii</name>
    <dbReference type="NCBI Taxonomy" id="335849"/>
    <lineage>
        <taxon>Eukaryota</taxon>
        <taxon>Fungi</taxon>
        <taxon>Dikarya</taxon>
        <taxon>Ascomycota</taxon>
        <taxon>Pezizomycotina</taxon>
        <taxon>Sordariomycetes</taxon>
        <taxon>Xylariomycetidae</taxon>
        <taxon>Amphisphaeriales</taxon>
        <taxon>Apiosporaceae</taxon>
        <taxon>Apiospora</taxon>
    </lineage>
</organism>
<keyword evidence="1" id="KW-1133">Transmembrane helix</keyword>
<reference evidence="2 3" key="1">
    <citation type="submission" date="2023-01" db="EMBL/GenBank/DDBJ databases">
        <title>Analysis of 21 Apiospora genomes using comparative genomics revels a genus with tremendous synthesis potential of carbohydrate active enzymes and secondary metabolites.</title>
        <authorList>
            <person name="Sorensen T."/>
        </authorList>
    </citation>
    <scope>NUCLEOTIDE SEQUENCE [LARGE SCALE GENOMIC DNA]</scope>
    <source>
        <strain evidence="2 3">CBS 20057</strain>
    </source>
</reference>
<proteinExistence type="predicted"/>
<evidence type="ECO:0000313" key="2">
    <source>
        <dbReference type="EMBL" id="KAK8033006.1"/>
    </source>
</evidence>
<accession>A0ABR1SGJ5</accession>